<name>A0AAV9M7H9_9SOLN</name>
<evidence type="ECO:0000313" key="1">
    <source>
        <dbReference type="EMBL" id="KAK4734020.1"/>
    </source>
</evidence>
<keyword evidence="2" id="KW-1185">Reference proteome</keyword>
<dbReference type="Gene3D" id="3.60.10.10">
    <property type="entry name" value="Endonuclease/exonuclease/phosphatase"/>
    <property type="match status" value="1"/>
</dbReference>
<reference evidence="1 2" key="1">
    <citation type="submission" date="2023-10" db="EMBL/GenBank/DDBJ databases">
        <title>Genome-Wide Identification Analysis in wild type Solanum Pinnatisectum Reveals Some Genes Defensing Phytophthora Infestans.</title>
        <authorList>
            <person name="Sun C."/>
        </authorList>
    </citation>
    <scope>NUCLEOTIDE SEQUENCE [LARGE SCALE GENOMIC DNA]</scope>
    <source>
        <strain evidence="1">LQN</strain>
        <tissue evidence="1">Leaf</tissue>
    </source>
</reference>
<dbReference type="Proteomes" id="UP001311915">
    <property type="component" value="Unassembled WGS sequence"/>
</dbReference>
<dbReference type="SUPFAM" id="SSF56219">
    <property type="entry name" value="DNase I-like"/>
    <property type="match status" value="1"/>
</dbReference>
<dbReference type="PANTHER" id="PTHR33710:SF80">
    <property type="entry name" value="ENDONUCLEASE_EXONUCLEASE_PHOSPHATASE"/>
    <property type="match status" value="1"/>
</dbReference>
<accession>A0AAV9M7H9</accession>
<dbReference type="AlphaFoldDB" id="A0AAV9M7H9"/>
<organism evidence="1 2">
    <name type="scientific">Solanum pinnatisectum</name>
    <name type="common">tansyleaf nightshade</name>
    <dbReference type="NCBI Taxonomy" id="50273"/>
    <lineage>
        <taxon>Eukaryota</taxon>
        <taxon>Viridiplantae</taxon>
        <taxon>Streptophyta</taxon>
        <taxon>Embryophyta</taxon>
        <taxon>Tracheophyta</taxon>
        <taxon>Spermatophyta</taxon>
        <taxon>Magnoliopsida</taxon>
        <taxon>eudicotyledons</taxon>
        <taxon>Gunneridae</taxon>
        <taxon>Pentapetalae</taxon>
        <taxon>asterids</taxon>
        <taxon>lamiids</taxon>
        <taxon>Solanales</taxon>
        <taxon>Solanaceae</taxon>
        <taxon>Solanoideae</taxon>
        <taxon>Solaneae</taxon>
        <taxon>Solanum</taxon>
    </lineage>
</organism>
<evidence type="ECO:0000313" key="2">
    <source>
        <dbReference type="Proteomes" id="UP001311915"/>
    </source>
</evidence>
<dbReference type="PANTHER" id="PTHR33710">
    <property type="entry name" value="BNAC02G09200D PROTEIN"/>
    <property type="match status" value="1"/>
</dbReference>
<dbReference type="EMBL" id="JAWPEI010000002">
    <property type="protein sequence ID" value="KAK4734020.1"/>
    <property type="molecule type" value="Genomic_DNA"/>
</dbReference>
<protein>
    <submittedName>
        <fullName evidence="1">Uncharacterized protein</fullName>
    </submittedName>
</protein>
<sequence>MTWVFWNVRGGNKWYKRKELKNYIKSKHIKLAGLVETRVKTHKASQVIQHIVPGWSFLNNYQDAINGRIVWIIWDSNLLDVIAVRSTTRFIHCQVKNKRDKMECMLFRNPVSFAETKDFNECIQEANLTELPWKGDYYTWSNKQQGNDRIYRRIDKLLGNGEWMSKWGTEYDIISLPFRFFNIWASHNKFDSIVAKGWKKGRTGDHMRQVLSNLKSLKPDFRKLNKEDFHHITQKIETCRCTFHKEILLNLEKWDLIEESVMKQKARVDWIKLGDSNTKYFSSVKEYRPIACCTVL</sequence>
<dbReference type="InterPro" id="IPR036691">
    <property type="entry name" value="Endo/exonu/phosph_ase_sf"/>
</dbReference>
<comment type="caution">
    <text evidence="1">The sequence shown here is derived from an EMBL/GenBank/DDBJ whole genome shotgun (WGS) entry which is preliminary data.</text>
</comment>
<gene>
    <name evidence="1" type="ORF">R3W88_008281</name>
</gene>
<proteinExistence type="predicted"/>